<sequence length="281" mass="31812">AMNNQHCSAHKTTPYNLVFGQIPHSNMNFIDMLENNQQTQEPNSSFDNLSEAGFEITIISTISSNDSYLEDTDSNQVLSILQVDKTDETLSMEVQEIIETNNSDSSQMQEIIEVSSSGSSIEVSSSNSSQMQDIIEVSSSDSLQVQEIIEVSSGDSSQVQEIIEVSSSDFLKDTIDTTEQLRYTALEKEKWRANSNKLFNEIRVFDINKLKMDRWSLPCKIIQKRPDRDSYQVACQFEILEHWYPANELEPLGTLNYPALDVVPLNNMISLQQASFKQNIT</sequence>
<comment type="caution">
    <text evidence="1">The sequence shown here is derived from an EMBL/GenBank/DDBJ whole genome shotgun (WGS) entry which is preliminary data.</text>
</comment>
<proteinExistence type="predicted"/>
<dbReference type="EMBL" id="CAJVPW010002684">
    <property type="protein sequence ID" value="CAG8511360.1"/>
    <property type="molecule type" value="Genomic_DNA"/>
</dbReference>
<evidence type="ECO:0000313" key="2">
    <source>
        <dbReference type="Proteomes" id="UP000789366"/>
    </source>
</evidence>
<gene>
    <name evidence="1" type="ORF">SPELUC_LOCUS3492</name>
</gene>
<reference evidence="1" key="1">
    <citation type="submission" date="2021-06" db="EMBL/GenBank/DDBJ databases">
        <authorList>
            <person name="Kallberg Y."/>
            <person name="Tangrot J."/>
            <person name="Rosling A."/>
        </authorList>
    </citation>
    <scope>NUCLEOTIDE SEQUENCE</scope>
    <source>
        <strain evidence="1">28 12/20/2015</strain>
    </source>
</reference>
<evidence type="ECO:0000313" key="1">
    <source>
        <dbReference type="EMBL" id="CAG8511360.1"/>
    </source>
</evidence>
<name>A0ACA9L4W5_9GLOM</name>
<keyword evidence="2" id="KW-1185">Reference proteome</keyword>
<accession>A0ACA9L4W5</accession>
<organism evidence="1 2">
    <name type="scientific">Cetraspora pellucida</name>
    <dbReference type="NCBI Taxonomy" id="1433469"/>
    <lineage>
        <taxon>Eukaryota</taxon>
        <taxon>Fungi</taxon>
        <taxon>Fungi incertae sedis</taxon>
        <taxon>Mucoromycota</taxon>
        <taxon>Glomeromycotina</taxon>
        <taxon>Glomeromycetes</taxon>
        <taxon>Diversisporales</taxon>
        <taxon>Gigasporaceae</taxon>
        <taxon>Cetraspora</taxon>
    </lineage>
</organism>
<feature type="non-terminal residue" evidence="1">
    <location>
        <position position="1"/>
    </location>
</feature>
<protein>
    <submittedName>
        <fullName evidence="1">10649_t:CDS:1</fullName>
    </submittedName>
</protein>
<dbReference type="Proteomes" id="UP000789366">
    <property type="component" value="Unassembled WGS sequence"/>
</dbReference>